<organism evidence="1 2">
    <name type="scientific">Naganishia cerealis</name>
    <dbReference type="NCBI Taxonomy" id="610337"/>
    <lineage>
        <taxon>Eukaryota</taxon>
        <taxon>Fungi</taxon>
        <taxon>Dikarya</taxon>
        <taxon>Basidiomycota</taxon>
        <taxon>Agaricomycotina</taxon>
        <taxon>Tremellomycetes</taxon>
        <taxon>Filobasidiales</taxon>
        <taxon>Filobasidiaceae</taxon>
        <taxon>Naganishia</taxon>
    </lineage>
</organism>
<evidence type="ECO:0000313" key="1">
    <source>
        <dbReference type="EMBL" id="KAJ9090864.1"/>
    </source>
</evidence>
<keyword evidence="1" id="KW-0812">Transmembrane</keyword>
<gene>
    <name evidence="1" type="primary">AIM14</name>
    <name evidence="1" type="ORF">QFC19_009376</name>
</gene>
<accession>A0ACC2UUZ6</accession>
<dbReference type="Proteomes" id="UP001241377">
    <property type="component" value="Unassembled WGS sequence"/>
</dbReference>
<dbReference type="EMBL" id="JASBWR010000160">
    <property type="protein sequence ID" value="KAJ9090864.1"/>
    <property type="molecule type" value="Genomic_DNA"/>
</dbReference>
<keyword evidence="1" id="KW-0472">Membrane</keyword>
<sequence length="482" mass="54910">MHNHPRHEGHLHTVNVKYGYVVFLLSIVHIVVVATVPRLRKVGSSSTRRSLPWLPQIVIWAILLAILGVWNIHEWLEHYNVSIKRFGRMAYCLLPFDILLAYKYWPLENYLQNLNLHKWMSRIIVVCSMIHGIGYFVKWFVEGTFFHHLFKIDNLLGVVVFAAAVVLLVVSVALFRRQSYRLFYVSHNITIGMFVVLILFHARPPVTLFVAICGLLLAILFFIKFQTYSATPVSLKEVPNSSLVLVSFPWPDHIATSFKPGSHVRINHSNRSWKSWVFASHPFTSATLPGTSETLDLVVKKGTFIFAKDTQYNLSSPYTSLSFDDNLISRFDQSVIICGGSGISLAIPVFKYLITKLDVTMIWCTRSKADLFVLRNYSLLDKVQVYITGNDSLSVEDESEGHGLMHETIELENLEESSKNSEATKQPEILRGRPDLNNVFASLETSPNSSCVISCGPRSLVKDCENWCRNHKIESITEIYEM</sequence>
<protein>
    <submittedName>
        <fullName evidence="1">Ferric reductase like transmembrane component</fullName>
    </submittedName>
</protein>
<name>A0ACC2UUZ6_9TREE</name>
<keyword evidence="2" id="KW-1185">Reference proteome</keyword>
<proteinExistence type="predicted"/>
<comment type="caution">
    <text evidence="1">The sequence shown here is derived from an EMBL/GenBank/DDBJ whole genome shotgun (WGS) entry which is preliminary data.</text>
</comment>
<reference evidence="1" key="1">
    <citation type="submission" date="2023-04" db="EMBL/GenBank/DDBJ databases">
        <title>Draft Genome sequencing of Naganishia species isolated from polar environments using Oxford Nanopore Technology.</title>
        <authorList>
            <person name="Leo P."/>
            <person name="Venkateswaran K."/>
        </authorList>
    </citation>
    <scope>NUCLEOTIDE SEQUENCE</scope>
    <source>
        <strain evidence="1">MNA-CCFEE 5261</strain>
    </source>
</reference>
<evidence type="ECO:0000313" key="2">
    <source>
        <dbReference type="Proteomes" id="UP001241377"/>
    </source>
</evidence>